<evidence type="ECO:0000259" key="4">
    <source>
        <dbReference type="Pfam" id="PF00582"/>
    </source>
</evidence>
<protein>
    <submittedName>
        <fullName evidence="5">Universal stress protein</fullName>
    </submittedName>
</protein>
<dbReference type="Gene3D" id="3.40.50.620">
    <property type="entry name" value="HUPs"/>
    <property type="match status" value="2"/>
</dbReference>
<evidence type="ECO:0000313" key="5">
    <source>
        <dbReference type="EMBL" id="BCK56021.1"/>
    </source>
</evidence>
<dbReference type="PRINTS" id="PR01438">
    <property type="entry name" value="UNVRSLSTRESS"/>
</dbReference>
<dbReference type="InterPro" id="IPR006016">
    <property type="entry name" value="UspA"/>
</dbReference>
<reference evidence="5 6" key="1">
    <citation type="submission" date="2020-08" db="EMBL/GenBank/DDBJ databases">
        <title>Genome Sequencing of Nocardia wallacei strain FMUON74 and assembly.</title>
        <authorList>
            <person name="Toyokawa M."/>
            <person name="Uesaka K."/>
        </authorList>
    </citation>
    <scope>NUCLEOTIDE SEQUENCE [LARGE SCALE GENOMIC DNA]</scope>
    <source>
        <strain evidence="5 6">FMUON74</strain>
    </source>
</reference>
<evidence type="ECO:0000313" key="6">
    <source>
        <dbReference type="Proteomes" id="UP000516173"/>
    </source>
</evidence>
<name>A0A7G1KMF3_9NOCA</name>
<dbReference type="GO" id="GO:0005524">
    <property type="term" value="F:ATP binding"/>
    <property type="evidence" value="ECO:0007669"/>
    <property type="project" value="UniProtKB-KW"/>
</dbReference>
<dbReference type="AlphaFoldDB" id="A0A7G1KMF3"/>
<dbReference type="InterPro" id="IPR006015">
    <property type="entry name" value="Universal_stress_UspA"/>
</dbReference>
<dbReference type="PANTHER" id="PTHR46268:SF27">
    <property type="entry name" value="UNIVERSAL STRESS PROTEIN RV2623"/>
    <property type="match status" value="1"/>
</dbReference>
<dbReference type="Pfam" id="PF00582">
    <property type="entry name" value="Usp"/>
    <property type="match status" value="2"/>
</dbReference>
<feature type="domain" description="UspA" evidence="4">
    <location>
        <begin position="14"/>
        <end position="153"/>
    </location>
</feature>
<sequence length="300" mass="31769">MAESPTLDTGLVDRPIVAAVDGSKISYQAVMWAAVDAQLRQCPLHIVTSNAIATGYGLGSTLGEPELEWLREDGRRVLAEASAAARDVVPGATIPVTTESTFELPIPALIARSRVARMVVVGNRGRGAIGRAVMGSVSTALTRHAHCPVAVVHGNAHTDPVSARRPVVVGVDGSPTSMRAVETAFEEASWRKVPLVAVHAWSDTSGYDLPVRGWDDLRESQDILLAENLAGFGERYPDVAVERIVVCDRPVQSLLEYADEAQLLVVGSHGRGGFASMLLGSTSTAVSHAAECPVIVVREP</sequence>
<dbReference type="SUPFAM" id="SSF52402">
    <property type="entry name" value="Adenine nucleotide alpha hydrolases-like"/>
    <property type="match status" value="2"/>
</dbReference>
<evidence type="ECO:0000256" key="3">
    <source>
        <dbReference type="ARBA" id="ARBA00022840"/>
    </source>
</evidence>
<evidence type="ECO:0000256" key="2">
    <source>
        <dbReference type="ARBA" id="ARBA00022741"/>
    </source>
</evidence>
<accession>A0A7G1KMF3</accession>
<dbReference type="RefSeq" id="WP_187683175.1">
    <property type="nucleotide sequence ID" value="NZ_AP023396.1"/>
</dbReference>
<keyword evidence="2" id="KW-0547">Nucleotide-binding</keyword>
<comment type="similarity">
    <text evidence="1">Belongs to the universal stress protein A family.</text>
</comment>
<dbReference type="Proteomes" id="UP000516173">
    <property type="component" value="Chromosome"/>
</dbReference>
<dbReference type="GeneID" id="80348306"/>
<keyword evidence="3" id="KW-0067">ATP-binding</keyword>
<proteinExistence type="inferred from homology"/>
<dbReference type="PANTHER" id="PTHR46268">
    <property type="entry name" value="STRESS RESPONSE PROTEIN NHAX"/>
    <property type="match status" value="1"/>
</dbReference>
<feature type="domain" description="UspA" evidence="4">
    <location>
        <begin position="165"/>
        <end position="298"/>
    </location>
</feature>
<evidence type="ECO:0000256" key="1">
    <source>
        <dbReference type="ARBA" id="ARBA00008791"/>
    </source>
</evidence>
<dbReference type="KEGG" id="nwl:NWFMUON74_37930"/>
<dbReference type="EMBL" id="AP023396">
    <property type="protein sequence ID" value="BCK56021.1"/>
    <property type="molecule type" value="Genomic_DNA"/>
</dbReference>
<keyword evidence="6" id="KW-1185">Reference proteome</keyword>
<organism evidence="5 6">
    <name type="scientific">Nocardia wallacei</name>
    <dbReference type="NCBI Taxonomy" id="480035"/>
    <lineage>
        <taxon>Bacteria</taxon>
        <taxon>Bacillati</taxon>
        <taxon>Actinomycetota</taxon>
        <taxon>Actinomycetes</taxon>
        <taxon>Mycobacteriales</taxon>
        <taxon>Nocardiaceae</taxon>
        <taxon>Nocardia</taxon>
    </lineage>
</organism>
<gene>
    <name evidence="5" type="ORF">NWFMUON74_37930</name>
</gene>
<dbReference type="InterPro" id="IPR014729">
    <property type="entry name" value="Rossmann-like_a/b/a_fold"/>
</dbReference>